<accession>A0A8S0WVP1</accession>
<comment type="caution">
    <text evidence="1">The sequence shown here is derived from an EMBL/GenBank/DDBJ whole genome shotgun (WGS) entry which is preliminary data.</text>
</comment>
<protein>
    <submittedName>
        <fullName evidence="1">Uncharacterized protein</fullName>
    </submittedName>
</protein>
<evidence type="ECO:0000313" key="1">
    <source>
        <dbReference type="EMBL" id="CAA7266916.1"/>
    </source>
</evidence>
<proteinExistence type="predicted"/>
<organism evidence="1 2">
    <name type="scientific">Cyclocybe aegerita</name>
    <name type="common">Black poplar mushroom</name>
    <name type="synonym">Agrocybe aegerita</name>
    <dbReference type="NCBI Taxonomy" id="1973307"/>
    <lineage>
        <taxon>Eukaryota</taxon>
        <taxon>Fungi</taxon>
        <taxon>Dikarya</taxon>
        <taxon>Basidiomycota</taxon>
        <taxon>Agaricomycotina</taxon>
        <taxon>Agaricomycetes</taxon>
        <taxon>Agaricomycetidae</taxon>
        <taxon>Agaricales</taxon>
        <taxon>Agaricineae</taxon>
        <taxon>Bolbitiaceae</taxon>
        <taxon>Cyclocybe</taxon>
    </lineage>
</organism>
<evidence type="ECO:0000313" key="2">
    <source>
        <dbReference type="Proteomes" id="UP000467700"/>
    </source>
</evidence>
<dbReference type="AlphaFoldDB" id="A0A8S0WVP1"/>
<dbReference type="Proteomes" id="UP000467700">
    <property type="component" value="Unassembled WGS sequence"/>
</dbReference>
<name>A0A8S0WVP1_CYCAE</name>
<dbReference type="EMBL" id="CACVBS010000057">
    <property type="protein sequence ID" value="CAA7266916.1"/>
    <property type="molecule type" value="Genomic_DNA"/>
</dbReference>
<keyword evidence="2" id="KW-1185">Reference proteome</keyword>
<reference evidence="1 2" key="1">
    <citation type="submission" date="2020-01" db="EMBL/GenBank/DDBJ databases">
        <authorList>
            <person name="Gupta K D."/>
        </authorList>
    </citation>
    <scope>NUCLEOTIDE SEQUENCE [LARGE SCALE GENOMIC DNA]</scope>
</reference>
<gene>
    <name evidence="1" type="ORF">AAE3_LOCUS9385</name>
</gene>
<sequence>MCEEPPQECLRLERSCKAFAVQNAVSVISKSFNNASFQFTSIRRSSVNSASLPSAESPVGKVNISSGITSSSSNYDLFTHSQSPGAYPRASTNSYQSSLSDRQKSLDGLLQFWIVLRKSYQEVLSTLSPYHAQLLEENCRKQKAAWQANYLKSAVLSLCRFTDAVVIEASTQPIVYPSPLSHSTTSAAACTCTIATSTMATTTPPVIFAALDCCFHQ</sequence>